<keyword evidence="4" id="KW-1185">Reference proteome</keyword>
<evidence type="ECO:0000313" key="4">
    <source>
        <dbReference type="Proteomes" id="UP000678393"/>
    </source>
</evidence>
<keyword evidence="2" id="KW-0342">GTP-binding</keyword>
<dbReference type="PANTHER" id="PTHR47977">
    <property type="entry name" value="RAS-RELATED PROTEIN RAB"/>
    <property type="match status" value="1"/>
</dbReference>
<dbReference type="SMART" id="SM00173">
    <property type="entry name" value="RAS"/>
    <property type="match status" value="1"/>
</dbReference>
<dbReference type="AlphaFoldDB" id="A0A8S3ZQH0"/>
<dbReference type="PROSITE" id="PS51419">
    <property type="entry name" value="RAB"/>
    <property type="match status" value="1"/>
</dbReference>
<dbReference type="SMART" id="SM00175">
    <property type="entry name" value="RAB"/>
    <property type="match status" value="1"/>
</dbReference>
<dbReference type="InterPro" id="IPR050227">
    <property type="entry name" value="Rab"/>
</dbReference>
<dbReference type="GO" id="GO:0003924">
    <property type="term" value="F:GTPase activity"/>
    <property type="evidence" value="ECO:0007669"/>
    <property type="project" value="InterPro"/>
</dbReference>
<gene>
    <name evidence="3" type="ORF">CUNI_LOCUS17301</name>
</gene>
<dbReference type="InterPro" id="IPR001806">
    <property type="entry name" value="Small_GTPase"/>
</dbReference>
<dbReference type="InterPro" id="IPR005225">
    <property type="entry name" value="Small_GTP-bd"/>
</dbReference>
<dbReference type="Gene3D" id="3.40.50.300">
    <property type="entry name" value="P-loop containing nucleotide triphosphate hydrolases"/>
    <property type="match status" value="1"/>
</dbReference>
<dbReference type="Proteomes" id="UP000678393">
    <property type="component" value="Unassembled WGS sequence"/>
</dbReference>
<name>A0A8S3ZQH0_9EUPU</name>
<dbReference type="FunFam" id="3.40.50.300:FF:001447">
    <property type="entry name" value="Ras-related protein Rab-1B"/>
    <property type="match status" value="1"/>
</dbReference>
<dbReference type="GO" id="GO:0005525">
    <property type="term" value="F:GTP binding"/>
    <property type="evidence" value="ECO:0007669"/>
    <property type="project" value="UniProtKB-KW"/>
</dbReference>
<keyword evidence="1" id="KW-0547">Nucleotide-binding</keyword>
<evidence type="ECO:0000313" key="3">
    <source>
        <dbReference type="EMBL" id="CAG5131743.1"/>
    </source>
</evidence>
<evidence type="ECO:0000256" key="1">
    <source>
        <dbReference type="ARBA" id="ARBA00022741"/>
    </source>
</evidence>
<dbReference type="InterPro" id="IPR027417">
    <property type="entry name" value="P-loop_NTPase"/>
</dbReference>
<organism evidence="3 4">
    <name type="scientific">Candidula unifasciata</name>
    <dbReference type="NCBI Taxonomy" id="100452"/>
    <lineage>
        <taxon>Eukaryota</taxon>
        <taxon>Metazoa</taxon>
        <taxon>Spiralia</taxon>
        <taxon>Lophotrochozoa</taxon>
        <taxon>Mollusca</taxon>
        <taxon>Gastropoda</taxon>
        <taxon>Heterobranchia</taxon>
        <taxon>Euthyneura</taxon>
        <taxon>Panpulmonata</taxon>
        <taxon>Eupulmonata</taxon>
        <taxon>Stylommatophora</taxon>
        <taxon>Helicina</taxon>
        <taxon>Helicoidea</taxon>
        <taxon>Geomitridae</taxon>
        <taxon>Candidula</taxon>
    </lineage>
</organism>
<dbReference type="Pfam" id="PF00071">
    <property type="entry name" value="Ras"/>
    <property type="match status" value="1"/>
</dbReference>
<dbReference type="PROSITE" id="PS51421">
    <property type="entry name" value="RAS"/>
    <property type="match status" value="1"/>
</dbReference>
<proteinExistence type="predicted"/>
<dbReference type="SUPFAM" id="SSF52540">
    <property type="entry name" value="P-loop containing nucleoside triphosphate hydrolases"/>
    <property type="match status" value="1"/>
</dbReference>
<dbReference type="PRINTS" id="PR00449">
    <property type="entry name" value="RASTRNSFRMNG"/>
</dbReference>
<dbReference type="OrthoDB" id="10027888at2759"/>
<protein>
    <submittedName>
        <fullName evidence="3">Uncharacterized protein</fullName>
    </submittedName>
</protein>
<evidence type="ECO:0000256" key="2">
    <source>
        <dbReference type="ARBA" id="ARBA00023134"/>
    </source>
</evidence>
<accession>A0A8S3ZQH0</accession>
<reference evidence="3" key="1">
    <citation type="submission" date="2021-04" db="EMBL/GenBank/DDBJ databases">
        <authorList>
            <consortium name="Molecular Ecology Group"/>
        </authorList>
    </citation>
    <scope>NUCLEOTIDE SEQUENCE</scope>
</reference>
<dbReference type="EMBL" id="CAJHNH020004840">
    <property type="protein sequence ID" value="CAG5131743.1"/>
    <property type="molecule type" value="Genomic_DNA"/>
</dbReference>
<sequence length="254" mass="28481">MSQILPKPQNQISDPSGFETKSQILLDTANPRLIRHLSTGSDLYITEGYDYVMKVILLGDQGVGKSSFLKALRVHPDVIKAKCSCRIASASDHLEVEVTTPSKKTAFVRLYDTGGQERYRSLTSSYYRGAHGVMLIFDVRNQNSLRNIESWLCDLDTFSSASSCVRVVIGSNCTATNREIPAQVARKYAESRGMPYMEMDTGHFYNVVESLHLVVAKIAMETSISTQHSTIIKPGDDWHQSDEMDRRKMFPCLC</sequence>
<comment type="caution">
    <text evidence="3">The sequence shown here is derived from an EMBL/GenBank/DDBJ whole genome shotgun (WGS) entry which is preliminary data.</text>
</comment>
<dbReference type="NCBIfam" id="TIGR00231">
    <property type="entry name" value="small_GTP"/>
    <property type="match status" value="1"/>
</dbReference>